<evidence type="ECO:0000313" key="2">
    <source>
        <dbReference type="Proteomes" id="UP000811246"/>
    </source>
</evidence>
<proteinExistence type="predicted"/>
<gene>
    <name evidence="1" type="ORF">I3842_07G104700</name>
</gene>
<reference evidence="1" key="1">
    <citation type="submission" date="2021-01" db="EMBL/GenBank/DDBJ databases">
        <authorList>
            <person name="Lovell J.T."/>
            <person name="Bentley N."/>
            <person name="Bhattarai G."/>
            <person name="Jenkins J.W."/>
            <person name="Sreedasyam A."/>
            <person name="Alarcon Y."/>
            <person name="Bock C."/>
            <person name="Boston L."/>
            <person name="Carlson J."/>
            <person name="Cervantes K."/>
            <person name="Clermont K."/>
            <person name="Krom N."/>
            <person name="Kubenka K."/>
            <person name="Mamidi S."/>
            <person name="Mattison C."/>
            <person name="Monteros M."/>
            <person name="Pisani C."/>
            <person name="Plott C."/>
            <person name="Rajasekar S."/>
            <person name="Rhein H.S."/>
            <person name="Rohla C."/>
            <person name="Song M."/>
            <person name="Hilaire R.S."/>
            <person name="Shu S."/>
            <person name="Wells L."/>
            <person name="Wang X."/>
            <person name="Webber J."/>
            <person name="Heerema R.J."/>
            <person name="Klein P."/>
            <person name="Conner P."/>
            <person name="Grauke L."/>
            <person name="Grimwood J."/>
            <person name="Schmutz J."/>
            <person name="Randall J.J."/>
        </authorList>
    </citation>
    <scope>NUCLEOTIDE SEQUENCE</scope>
    <source>
        <tissue evidence="1">Leaf</tissue>
    </source>
</reference>
<name>A0A922EHG8_CARIL</name>
<organism evidence="1 2">
    <name type="scientific">Carya illinoinensis</name>
    <name type="common">Pecan</name>
    <dbReference type="NCBI Taxonomy" id="32201"/>
    <lineage>
        <taxon>Eukaryota</taxon>
        <taxon>Viridiplantae</taxon>
        <taxon>Streptophyta</taxon>
        <taxon>Embryophyta</taxon>
        <taxon>Tracheophyta</taxon>
        <taxon>Spermatophyta</taxon>
        <taxon>Magnoliopsida</taxon>
        <taxon>eudicotyledons</taxon>
        <taxon>Gunneridae</taxon>
        <taxon>Pentapetalae</taxon>
        <taxon>rosids</taxon>
        <taxon>fabids</taxon>
        <taxon>Fagales</taxon>
        <taxon>Juglandaceae</taxon>
        <taxon>Carya</taxon>
    </lineage>
</organism>
<dbReference type="EMBL" id="CM031831">
    <property type="protein sequence ID" value="KAG6703816.1"/>
    <property type="molecule type" value="Genomic_DNA"/>
</dbReference>
<accession>A0A922EHG8</accession>
<protein>
    <submittedName>
        <fullName evidence="1">Uncharacterized protein</fullName>
    </submittedName>
</protein>
<dbReference type="Proteomes" id="UP000811246">
    <property type="component" value="Chromosome 7"/>
</dbReference>
<sequence length="66" mass="7322">MCYGLLLSYELNPRGGVVVLRSAERAKEVANSTECRTSRLVSAFQFKKTVIRTLLESDGKDGRGPF</sequence>
<dbReference type="AlphaFoldDB" id="A0A922EHG8"/>
<evidence type="ECO:0000313" key="1">
    <source>
        <dbReference type="EMBL" id="KAG6703816.1"/>
    </source>
</evidence>
<comment type="caution">
    <text evidence="1">The sequence shown here is derived from an EMBL/GenBank/DDBJ whole genome shotgun (WGS) entry which is preliminary data.</text>
</comment>